<organism evidence="2 3">
    <name type="scientific">Natronincola ferrireducens</name>
    <dbReference type="NCBI Taxonomy" id="393762"/>
    <lineage>
        <taxon>Bacteria</taxon>
        <taxon>Bacillati</taxon>
        <taxon>Bacillota</taxon>
        <taxon>Clostridia</taxon>
        <taxon>Peptostreptococcales</taxon>
        <taxon>Natronincolaceae</taxon>
        <taxon>Natronincola</taxon>
    </lineage>
</organism>
<proteinExistence type="predicted"/>
<evidence type="ECO:0000313" key="3">
    <source>
        <dbReference type="Proteomes" id="UP000198718"/>
    </source>
</evidence>
<dbReference type="InterPro" id="IPR013446">
    <property type="entry name" value="G1P_cyt_trans-like"/>
</dbReference>
<dbReference type="Pfam" id="PF00483">
    <property type="entry name" value="NTP_transferase"/>
    <property type="match status" value="1"/>
</dbReference>
<keyword evidence="3" id="KW-1185">Reference proteome</keyword>
<dbReference type="RefSeq" id="WP_090552964.1">
    <property type="nucleotide sequence ID" value="NZ_FNFP01000002.1"/>
</dbReference>
<dbReference type="PANTHER" id="PTHR47183">
    <property type="entry name" value="GLUCOSE-1-PHOSPHATE CYTIDYLYLTRANSFERASE-RELATED"/>
    <property type="match status" value="1"/>
</dbReference>
<evidence type="ECO:0000259" key="1">
    <source>
        <dbReference type="Pfam" id="PF00483"/>
    </source>
</evidence>
<protein>
    <submittedName>
        <fullName evidence="2">Glucose-1-phosphate cytidylyltransferase</fullName>
    </submittedName>
</protein>
<reference evidence="2 3" key="1">
    <citation type="submission" date="2016-10" db="EMBL/GenBank/DDBJ databases">
        <authorList>
            <person name="de Groot N.N."/>
        </authorList>
    </citation>
    <scope>NUCLEOTIDE SEQUENCE [LARGE SCALE GENOMIC DNA]</scope>
    <source>
        <strain evidence="2 3">DSM 18346</strain>
    </source>
</reference>
<dbReference type="GO" id="GO:0047343">
    <property type="term" value="F:glucose-1-phosphate cytidylyltransferase activity"/>
    <property type="evidence" value="ECO:0007669"/>
    <property type="project" value="InterPro"/>
</dbReference>
<sequence length="255" mass="29749">MKAVILCGGKGLRLGGDSSFPCKPLAKVGEMPILWHIIKIYMHYGINEFIFCLGHNGEAIKEYFLNFDWKNNDFKLRIGSNLKEIKFFNELDNLNITFIDTGLDTMTGGRIKRIQKYIDEDEFMLTYGDGVSDINLNQLIKFHRQKQKIATVTGVKHRSSYGIIDVKDGIATSFKEKPLQDGWINGGFFILRKEVFDYIDNDETIWENEPLRNLVQDNQLAVYQHEGFWQSIDTIKDLQIINEQWVNNDRQWVKW</sequence>
<dbReference type="PANTHER" id="PTHR47183:SF2">
    <property type="entry name" value="GLUCOSE-1-PHOSPHATE CYTIDYLYLTRANSFERASE-RELATED"/>
    <property type="match status" value="1"/>
</dbReference>
<dbReference type="Proteomes" id="UP000198718">
    <property type="component" value="Unassembled WGS sequence"/>
</dbReference>
<dbReference type="GO" id="GO:0009243">
    <property type="term" value="P:O antigen biosynthetic process"/>
    <property type="evidence" value="ECO:0007669"/>
    <property type="project" value="InterPro"/>
</dbReference>
<feature type="domain" description="Nucleotidyl transferase" evidence="1">
    <location>
        <begin position="2"/>
        <end position="243"/>
    </location>
</feature>
<gene>
    <name evidence="2" type="ORF">SAMN05660472_01534</name>
</gene>
<dbReference type="STRING" id="393762.SAMN05660472_01534"/>
<evidence type="ECO:0000313" key="2">
    <source>
        <dbReference type="EMBL" id="SDK54127.1"/>
    </source>
</evidence>
<keyword evidence="2" id="KW-0808">Transferase</keyword>
<dbReference type="InterPro" id="IPR005835">
    <property type="entry name" value="NTP_transferase_dom"/>
</dbReference>
<dbReference type="AlphaFoldDB" id="A0A1G9CR76"/>
<dbReference type="NCBIfam" id="TIGR02623">
    <property type="entry name" value="G1P_cyt_trans"/>
    <property type="match status" value="1"/>
</dbReference>
<accession>A0A1G9CR76</accession>
<name>A0A1G9CR76_9FIRM</name>
<keyword evidence="2" id="KW-0548">Nucleotidyltransferase</keyword>
<dbReference type="InterPro" id="IPR046981">
    <property type="entry name" value="G1P_cyt_trans"/>
</dbReference>
<dbReference type="OrthoDB" id="9801899at2"/>
<dbReference type="SUPFAM" id="SSF53448">
    <property type="entry name" value="Nucleotide-diphospho-sugar transferases"/>
    <property type="match status" value="1"/>
</dbReference>
<dbReference type="InterPro" id="IPR029044">
    <property type="entry name" value="Nucleotide-diphossugar_trans"/>
</dbReference>
<dbReference type="Gene3D" id="3.90.550.10">
    <property type="entry name" value="Spore Coat Polysaccharide Biosynthesis Protein SpsA, Chain A"/>
    <property type="match status" value="1"/>
</dbReference>
<dbReference type="EMBL" id="FNFP01000002">
    <property type="protein sequence ID" value="SDK54127.1"/>
    <property type="molecule type" value="Genomic_DNA"/>
</dbReference>